<dbReference type="Gene3D" id="3.90.870.50">
    <property type="match status" value="1"/>
</dbReference>
<comment type="pathway">
    <text evidence="1">Protein modification; [NiFe] hydrogenase maturation.</text>
</comment>
<evidence type="ECO:0000256" key="4">
    <source>
        <dbReference type="ARBA" id="ARBA00022723"/>
    </source>
</evidence>
<name>A0ABS1QQC4_9GAMM</name>
<dbReference type="EC" id="3.6.1.7" evidence="8"/>
<dbReference type="InterPro" id="IPR041440">
    <property type="entry name" value="HypF_C"/>
</dbReference>
<dbReference type="Gene3D" id="3.30.110.120">
    <property type="match status" value="1"/>
</dbReference>
<dbReference type="InterPro" id="IPR001792">
    <property type="entry name" value="Acylphosphatase-like_dom"/>
</dbReference>
<dbReference type="InterPro" id="IPR000671">
    <property type="entry name" value="Peptidase_A31"/>
</dbReference>
<dbReference type="InterPro" id="IPR055128">
    <property type="entry name" value="HypF_C_2"/>
</dbReference>
<dbReference type="InterPro" id="IPR011125">
    <property type="entry name" value="Znf_HypF"/>
</dbReference>
<accession>A0ABS1QQC4</accession>
<dbReference type="EMBL" id="JAERTZ010000018">
    <property type="protein sequence ID" value="MBL1377065.1"/>
    <property type="molecule type" value="Genomic_DNA"/>
</dbReference>
<evidence type="ECO:0000313" key="12">
    <source>
        <dbReference type="Proteomes" id="UP000638570"/>
    </source>
</evidence>
<dbReference type="SUPFAM" id="SSF54975">
    <property type="entry name" value="Acylphosphatase/BLUF domain-like"/>
    <property type="match status" value="1"/>
</dbReference>
<dbReference type="Gene3D" id="3.40.50.1450">
    <property type="entry name" value="HybD-like"/>
    <property type="match status" value="1"/>
</dbReference>
<dbReference type="Gene3D" id="3.30.420.360">
    <property type="match status" value="1"/>
</dbReference>
<keyword evidence="12" id="KW-1185">Reference proteome</keyword>
<dbReference type="PROSITE" id="PS00150">
    <property type="entry name" value="ACYLPHOSPHATASE_1"/>
    <property type="match status" value="1"/>
</dbReference>
<keyword evidence="5" id="KW-0863">Zinc-finger</keyword>
<sequence length="936" mass="99604">MKATAGVRIVFLGNPLRGDDAAGLRALALCRRFSWPDGVELVDGGTGGVSLLPLFRHCRRVILVDTFLAAGRAGGICLLRNVTADALAGSDGPEHGGGIKGLLALVPQLVSPAPVVDLMVIGGHCFTPCTLELSHELACALPALCRRLHGYVTEELMPPGLVSEALAGYRLHITGCVQGVGFRPFVYRLATGLGLVGDVGNIGAGVQIRLAADEPRVAAFCRRLRAECPPHARIERIDTEPFDWVSVPREFGVVNSQTKGQGARIPPDLAPCPVCLAELNDATDRRHGYPFINCTNCGPRYSIVRVLPWDRAHTAMADFALCTACDEEYGDPGNRRFHAEPVACAVCGPHLWLQGAEGQHIRGAAASLLAQCATWLKQGRVLALKGIGGFQLACDAGSATAIGLLRERKHRPAKPFAVMMRDLAQVDAWFELNDAEQAQLSSPAAPIVLLPRARLRQRLAGMAAEALAPGLAHLGVMVASSPLHWLLLNELDGPLVMTSGNAGGEPICTGNRQALSALAPLADAFLLHNRPIVNRCDDSVLAVVAGRPRLIRRARGFVPDPIPLPAGLNGTVLALGADLKNSCCLAGSGRAVLSSHMGDLASPACLDALGQEVERLPALLGLKPRAIAVDLHADYAATRLGGRLARERGLPLYRVQHHHAHLVSCLVENSHGPNEPVLGVVLDGLGLGDDGSLWGGEFMLADYAAYHRLGRLRPFPLLGGDQASRQPWRNLLAQRVSFSLWPELQSRCPLLFRDEAETLLAMAPRFPLTSSAGRLFDAVAALLGVAPAEQSFEGEAAMKLENLAGRAQARACYDFRVSREGGLWQLDPAPMWPLMINALLAGASEAVLAANFHLSLVSGLCRMVQQLQRQARFDVVALSGGVMQNRLLLAALIEALEAMGLTVLTQSQAPCNDGGIALGQAAIALARGRRRGKAPR</sequence>
<dbReference type="Pfam" id="PF17788">
    <property type="entry name" value="HypF_C"/>
    <property type="match status" value="1"/>
</dbReference>
<reference evidence="12" key="1">
    <citation type="submission" date="2021-01" db="EMBL/GenBank/DDBJ databases">
        <title>Genome public.</title>
        <authorList>
            <person name="Liu C."/>
            <person name="Sun Q."/>
        </authorList>
    </citation>
    <scope>NUCLEOTIDE SEQUENCE [LARGE SCALE GENOMIC DNA]</scope>
    <source>
        <strain evidence="12">CGMCC 1.18722</strain>
    </source>
</reference>
<organism evidence="11 12">
    <name type="scientific">Zobellella iuensis</name>
    <dbReference type="NCBI Taxonomy" id="2803811"/>
    <lineage>
        <taxon>Bacteria</taxon>
        <taxon>Pseudomonadati</taxon>
        <taxon>Pseudomonadota</taxon>
        <taxon>Gammaproteobacteria</taxon>
        <taxon>Aeromonadales</taxon>
        <taxon>Aeromonadaceae</taxon>
        <taxon>Zobellella</taxon>
    </lineage>
</organism>
<dbReference type="InterPro" id="IPR023430">
    <property type="entry name" value="Pept_HybD-like_dom_sf"/>
</dbReference>
<dbReference type="SUPFAM" id="SSF55821">
    <property type="entry name" value="YrdC/RibB"/>
    <property type="match status" value="1"/>
</dbReference>
<protein>
    <recommendedName>
        <fullName evidence="8">acylphosphatase</fullName>
        <ecNumber evidence="8">3.6.1.7</ecNumber>
    </recommendedName>
</protein>
<dbReference type="InterPro" id="IPR051060">
    <property type="entry name" value="Carbamoyltrans_HypF-like"/>
</dbReference>
<dbReference type="PROSITE" id="PS51163">
    <property type="entry name" value="YRDC"/>
    <property type="match status" value="1"/>
</dbReference>
<comment type="catalytic activity">
    <reaction evidence="8">
        <text>an acyl phosphate + H2O = a carboxylate + phosphate + H(+)</text>
        <dbReference type="Rhea" id="RHEA:14965"/>
        <dbReference type="ChEBI" id="CHEBI:15377"/>
        <dbReference type="ChEBI" id="CHEBI:15378"/>
        <dbReference type="ChEBI" id="CHEBI:29067"/>
        <dbReference type="ChEBI" id="CHEBI:43474"/>
        <dbReference type="ChEBI" id="CHEBI:59918"/>
        <dbReference type="EC" id="3.6.1.7"/>
    </reaction>
</comment>
<dbReference type="PROSITE" id="PS51160">
    <property type="entry name" value="ACYLPHOSPHATASE_3"/>
    <property type="match status" value="1"/>
</dbReference>
<evidence type="ECO:0000256" key="3">
    <source>
        <dbReference type="ARBA" id="ARBA00022598"/>
    </source>
</evidence>
<evidence type="ECO:0000256" key="2">
    <source>
        <dbReference type="ARBA" id="ARBA00008097"/>
    </source>
</evidence>
<dbReference type="SUPFAM" id="SSF53163">
    <property type="entry name" value="HybD-like"/>
    <property type="match status" value="1"/>
</dbReference>
<evidence type="ECO:0000256" key="5">
    <source>
        <dbReference type="ARBA" id="ARBA00022771"/>
    </source>
</evidence>
<proteinExistence type="inferred from homology"/>
<gene>
    <name evidence="11" type="primary">hypF</name>
    <name evidence="11" type="ORF">JKV55_06940</name>
</gene>
<evidence type="ECO:0000313" key="11">
    <source>
        <dbReference type="EMBL" id="MBL1377065.1"/>
    </source>
</evidence>
<feature type="domain" description="Acylphosphatase-like" evidence="9">
    <location>
        <begin position="168"/>
        <end position="255"/>
    </location>
</feature>
<dbReference type="NCBIfam" id="TIGR00143">
    <property type="entry name" value="hypF"/>
    <property type="match status" value="1"/>
</dbReference>
<evidence type="ECO:0000256" key="1">
    <source>
        <dbReference type="ARBA" id="ARBA00004711"/>
    </source>
</evidence>
<evidence type="ECO:0000259" key="9">
    <source>
        <dbReference type="PROSITE" id="PS51160"/>
    </source>
</evidence>
<dbReference type="NCBIfam" id="TIGR00072">
    <property type="entry name" value="hydrog_prot"/>
    <property type="match status" value="1"/>
</dbReference>
<dbReference type="Gene3D" id="3.30.420.40">
    <property type="match status" value="1"/>
</dbReference>
<dbReference type="RefSeq" id="WP_202083586.1">
    <property type="nucleotide sequence ID" value="NZ_JAERTZ010000018.1"/>
</dbReference>
<dbReference type="CDD" id="cd00518">
    <property type="entry name" value="H2MP"/>
    <property type="match status" value="1"/>
</dbReference>
<feature type="active site" evidence="8">
    <location>
        <position position="183"/>
    </location>
</feature>
<dbReference type="Pfam" id="PF07503">
    <property type="entry name" value="zf-HYPF"/>
    <property type="match status" value="2"/>
</dbReference>
<dbReference type="Pfam" id="PF01750">
    <property type="entry name" value="HycI"/>
    <property type="match status" value="1"/>
</dbReference>
<dbReference type="InterPro" id="IPR006070">
    <property type="entry name" value="Sua5-like_dom"/>
</dbReference>
<evidence type="ECO:0000259" key="10">
    <source>
        <dbReference type="PROSITE" id="PS51163"/>
    </source>
</evidence>
<evidence type="ECO:0000256" key="7">
    <source>
        <dbReference type="ARBA" id="ARBA00048220"/>
    </source>
</evidence>
<dbReference type="InterPro" id="IPR017945">
    <property type="entry name" value="DHBP_synth_RibB-like_a/b_dom"/>
</dbReference>
<evidence type="ECO:0000256" key="8">
    <source>
        <dbReference type="PROSITE-ProRule" id="PRU00520"/>
    </source>
</evidence>
<dbReference type="Pfam" id="PF22521">
    <property type="entry name" value="HypF_C_2"/>
    <property type="match status" value="1"/>
</dbReference>
<keyword evidence="8" id="KW-0378">Hydrolase</keyword>
<dbReference type="PANTHER" id="PTHR42959:SF1">
    <property type="entry name" value="CARBAMOYLTRANSFERASE HYPF"/>
    <property type="match status" value="1"/>
</dbReference>
<dbReference type="Proteomes" id="UP000638570">
    <property type="component" value="Unassembled WGS sequence"/>
</dbReference>
<feature type="domain" description="YrdC-like" evidence="10">
    <location>
        <begin position="366"/>
        <end position="556"/>
    </location>
</feature>
<keyword evidence="4" id="KW-0479">Metal-binding</keyword>
<evidence type="ECO:0000256" key="6">
    <source>
        <dbReference type="ARBA" id="ARBA00022833"/>
    </source>
</evidence>
<dbReference type="InterPro" id="IPR036046">
    <property type="entry name" value="Acylphosphatase-like_dom_sf"/>
</dbReference>
<comment type="catalytic activity">
    <reaction evidence="7">
        <text>C-terminal L-cysteinyl-[HypE protein] + carbamoyl phosphate + ATP + H2O = C-terminal S-carboxamide-L-cysteinyl-[HypE protein] + AMP + phosphate + diphosphate + H(+)</text>
        <dbReference type="Rhea" id="RHEA:55636"/>
        <dbReference type="Rhea" id="RHEA-COMP:14247"/>
        <dbReference type="Rhea" id="RHEA-COMP:14392"/>
        <dbReference type="ChEBI" id="CHEBI:15377"/>
        <dbReference type="ChEBI" id="CHEBI:15378"/>
        <dbReference type="ChEBI" id="CHEBI:30616"/>
        <dbReference type="ChEBI" id="CHEBI:33019"/>
        <dbReference type="ChEBI" id="CHEBI:43474"/>
        <dbReference type="ChEBI" id="CHEBI:58228"/>
        <dbReference type="ChEBI" id="CHEBI:76913"/>
        <dbReference type="ChEBI" id="CHEBI:139126"/>
        <dbReference type="ChEBI" id="CHEBI:456215"/>
    </reaction>
</comment>
<comment type="caution">
    <text evidence="11">The sequence shown here is derived from an EMBL/GenBank/DDBJ whole genome shotgun (WGS) entry which is preliminary data.</text>
</comment>
<keyword evidence="6" id="KW-0862">Zinc</keyword>
<dbReference type="Pfam" id="PF01300">
    <property type="entry name" value="Sua5_yciO_yrdC"/>
    <property type="match status" value="1"/>
</dbReference>
<comment type="similarity">
    <text evidence="2">Belongs to the carbamoyltransferase HypF family.</text>
</comment>
<dbReference type="Pfam" id="PF00708">
    <property type="entry name" value="Acylphosphatase"/>
    <property type="match status" value="1"/>
</dbReference>
<dbReference type="PANTHER" id="PTHR42959">
    <property type="entry name" value="CARBAMOYLTRANSFERASE"/>
    <property type="match status" value="1"/>
</dbReference>
<keyword evidence="3" id="KW-0436">Ligase</keyword>
<feature type="active site" evidence="8">
    <location>
        <position position="201"/>
    </location>
</feature>
<dbReference type="InterPro" id="IPR004421">
    <property type="entry name" value="Carbamoyltransferase_HypF"/>
</dbReference>
<dbReference type="InterPro" id="IPR017968">
    <property type="entry name" value="Acylphosphatase_CS"/>
</dbReference>